<dbReference type="GO" id="GO:0016052">
    <property type="term" value="P:carbohydrate catabolic process"/>
    <property type="evidence" value="ECO:0007669"/>
    <property type="project" value="TreeGrafter"/>
</dbReference>
<evidence type="ECO:0000259" key="4">
    <source>
        <dbReference type="SMART" id="SM00922"/>
    </source>
</evidence>
<name>A0A3B0S3T4_9ZZZZ</name>
<dbReference type="SMART" id="SM00922">
    <property type="entry name" value="MR_MLE"/>
    <property type="match status" value="1"/>
</dbReference>
<comment type="cofactor">
    <cofactor evidence="1">
        <name>Mg(2+)</name>
        <dbReference type="ChEBI" id="CHEBI:18420"/>
    </cofactor>
</comment>
<dbReference type="GO" id="GO:0009063">
    <property type="term" value="P:amino acid catabolic process"/>
    <property type="evidence" value="ECO:0007669"/>
    <property type="project" value="InterPro"/>
</dbReference>
<evidence type="ECO:0000256" key="1">
    <source>
        <dbReference type="ARBA" id="ARBA00001946"/>
    </source>
</evidence>
<dbReference type="SFLD" id="SFLDS00001">
    <property type="entry name" value="Enolase"/>
    <property type="match status" value="1"/>
</dbReference>
<dbReference type="PANTHER" id="PTHR13794:SF58">
    <property type="entry name" value="MITOCHONDRIAL ENOLASE SUPERFAMILY MEMBER 1"/>
    <property type="match status" value="1"/>
</dbReference>
<evidence type="ECO:0000313" key="5">
    <source>
        <dbReference type="EMBL" id="VAW00945.1"/>
    </source>
</evidence>
<dbReference type="InterPro" id="IPR013342">
    <property type="entry name" value="Mandelate_racemase_C"/>
</dbReference>
<keyword evidence="3" id="KW-0460">Magnesium</keyword>
<sequence>MKPNSQSHGDLARIKSFRIRTIKAPLDKPHKTASGTIEAAPLVLLDVETDVGVIGSSYVFVYTPMALKPVASLLGNLEELVVNEPLEPETINAALEAKFRLLGNQGLTGIAVAAIDMALWDAAARLANKSLVRLLGATPKPLAVYDSLGQMGPDETAREVETSLQRGFRAFKIKAGHENPQTDVAVIRAIKNVAGDDVWLAVDFNQAFSPPEAIARMQLLDKENLKWIEEPVRAEDYIGHAAVRSAIKTPVQTGENWWGVADMKKSLAAGASDMTMPDAMKIGGVTGWMKAAALDHGLPVSSHLFAEISSHLLTVTPNAHMLEWLDVAGAINQTPISIVNGQTKALDVAGSGLNWNEKAIAKYSA</sequence>
<feature type="domain" description="Mandelate racemase/muconate lactonizing enzyme C-terminal" evidence="4">
    <location>
        <begin position="153"/>
        <end position="250"/>
    </location>
</feature>
<dbReference type="InterPro" id="IPR013341">
    <property type="entry name" value="Mandelate_racemase_N_dom"/>
</dbReference>
<dbReference type="InterPro" id="IPR029065">
    <property type="entry name" value="Enolase_C-like"/>
</dbReference>
<dbReference type="Gene3D" id="3.30.390.10">
    <property type="entry name" value="Enolase-like, N-terminal domain"/>
    <property type="match status" value="1"/>
</dbReference>
<dbReference type="GO" id="GO:0000287">
    <property type="term" value="F:magnesium ion binding"/>
    <property type="evidence" value="ECO:0007669"/>
    <property type="project" value="TreeGrafter"/>
</dbReference>
<reference evidence="5" key="1">
    <citation type="submission" date="2018-06" db="EMBL/GenBank/DDBJ databases">
        <authorList>
            <person name="Zhirakovskaya E."/>
        </authorList>
    </citation>
    <scope>NUCLEOTIDE SEQUENCE</scope>
</reference>
<dbReference type="Pfam" id="PF13378">
    <property type="entry name" value="MR_MLE_C"/>
    <property type="match status" value="1"/>
</dbReference>
<dbReference type="PROSITE" id="PS00908">
    <property type="entry name" value="MR_MLE_1"/>
    <property type="match status" value="1"/>
</dbReference>
<dbReference type="SUPFAM" id="SSF54826">
    <property type="entry name" value="Enolase N-terminal domain-like"/>
    <property type="match status" value="1"/>
</dbReference>
<dbReference type="EMBL" id="UOEC01000181">
    <property type="protein sequence ID" value="VAW00945.1"/>
    <property type="molecule type" value="Genomic_DNA"/>
</dbReference>
<dbReference type="GO" id="GO:0016836">
    <property type="term" value="F:hydro-lyase activity"/>
    <property type="evidence" value="ECO:0007669"/>
    <property type="project" value="TreeGrafter"/>
</dbReference>
<evidence type="ECO:0000256" key="2">
    <source>
        <dbReference type="ARBA" id="ARBA00022723"/>
    </source>
</evidence>
<dbReference type="SFLD" id="SFLDG00179">
    <property type="entry name" value="mandelate_racemase"/>
    <property type="match status" value="1"/>
</dbReference>
<dbReference type="Pfam" id="PF02746">
    <property type="entry name" value="MR_MLE_N"/>
    <property type="match status" value="1"/>
</dbReference>
<dbReference type="SUPFAM" id="SSF51604">
    <property type="entry name" value="Enolase C-terminal domain-like"/>
    <property type="match status" value="1"/>
</dbReference>
<accession>A0A3B0S3T4</accession>
<dbReference type="Gene3D" id="3.20.20.120">
    <property type="entry name" value="Enolase-like C-terminal domain"/>
    <property type="match status" value="1"/>
</dbReference>
<dbReference type="InterPro" id="IPR046945">
    <property type="entry name" value="RHMD-like"/>
</dbReference>
<dbReference type="InterPro" id="IPR036849">
    <property type="entry name" value="Enolase-like_C_sf"/>
</dbReference>
<dbReference type="AlphaFoldDB" id="A0A3B0S3T4"/>
<dbReference type="InterPro" id="IPR018110">
    <property type="entry name" value="Mandel_Rmase/mucon_lact_enz_CS"/>
</dbReference>
<organism evidence="5">
    <name type="scientific">hydrothermal vent metagenome</name>
    <dbReference type="NCBI Taxonomy" id="652676"/>
    <lineage>
        <taxon>unclassified sequences</taxon>
        <taxon>metagenomes</taxon>
        <taxon>ecological metagenomes</taxon>
    </lineage>
</organism>
<proteinExistence type="predicted"/>
<dbReference type="PANTHER" id="PTHR13794">
    <property type="entry name" value="ENOLASE SUPERFAMILY, MANDELATE RACEMASE"/>
    <property type="match status" value="1"/>
</dbReference>
<gene>
    <name evidence="5" type="ORF">MNBD_ALPHA08-1203</name>
</gene>
<protein>
    <recommendedName>
        <fullName evidence="4">Mandelate racemase/muconate lactonizing enzyme C-terminal domain-containing protein</fullName>
    </recommendedName>
</protein>
<keyword evidence="2" id="KW-0479">Metal-binding</keyword>
<dbReference type="PROSITE" id="PS00909">
    <property type="entry name" value="MR_MLE_2"/>
    <property type="match status" value="1"/>
</dbReference>
<evidence type="ECO:0000256" key="3">
    <source>
        <dbReference type="ARBA" id="ARBA00022842"/>
    </source>
</evidence>
<dbReference type="InterPro" id="IPR029017">
    <property type="entry name" value="Enolase-like_N"/>
</dbReference>